<dbReference type="EMBL" id="MEZY01000028">
    <property type="protein sequence ID" value="OGD63961.1"/>
    <property type="molecule type" value="Genomic_DNA"/>
</dbReference>
<gene>
    <name evidence="1" type="ORF">A2215_01315</name>
</gene>
<comment type="caution">
    <text evidence="1">The sequence shown here is derived from an EMBL/GenBank/DDBJ whole genome shotgun (WGS) entry which is preliminary data.</text>
</comment>
<dbReference type="AlphaFoldDB" id="A0A1F5E9D3"/>
<reference evidence="1 2" key="1">
    <citation type="journal article" date="2016" name="Nat. Commun.">
        <title>Thousands of microbial genomes shed light on interconnected biogeochemical processes in an aquifer system.</title>
        <authorList>
            <person name="Anantharaman K."/>
            <person name="Brown C.T."/>
            <person name="Hug L.A."/>
            <person name="Sharon I."/>
            <person name="Castelle C.J."/>
            <person name="Probst A.J."/>
            <person name="Thomas B.C."/>
            <person name="Singh A."/>
            <person name="Wilkins M.J."/>
            <person name="Karaoz U."/>
            <person name="Brodie E.L."/>
            <person name="Williams K.H."/>
            <person name="Hubbard S.S."/>
            <person name="Banfield J.F."/>
        </authorList>
    </citation>
    <scope>NUCLEOTIDE SEQUENCE [LARGE SCALE GENOMIC DNA]</scope>
</reference>
<organism evidence="1 2">
    <name type="scientific">Candidatus Berkelbacteria bacterium RIFOXYA2_FULL_43_10</name>
    <dbReference type="NCBI Taxonomy" id="1797472"/>
    <lineage>
        <taxon>Bacteria</taxon>
        <taxon>Candidatus Berkelbacteria</taxon>
    </lineage>
</organism>
<evidence type="ECO:0000313" key="1">
    <source>
        <dbReference type="EMBL" id="OGD63961.1"/>
    </source>
</evidence>
<dbReference type="STRING" id="1797472.A2215_01315"/>
<sequence length="107" mass="11631">MPMRPMVFVIDTHGIKSAIADGIRKLGVPVRTETEFPKLGSGAVLPSVVVVVGGQEFHAEVGKVIERRLGDKCEYAVEYAGEYDVKTTVDAVRRHVGLVDGEIWAPL</sequence>
<protein>
    <submittedName>
        <fullName evidence="1">Uncharacterized protein</fullName>
    </submittedName>
</protein>
<accession>A0A1F5E9D3</accession>
<dbReference type="Proteomes" id="UP000178583">
    <property type="component" value="Unassembled WGS sequence"/>
</dbReference>
<evidence type="ECO:0000313" key="2">
    <source>
        <dbReference type="Proteomes" id="UP000178583"/>
    </source>
</evidence>
<name>A0A1F5E9D3_9BACT</name>
<proteinExistence type="predicted"/>